<dbReference type="InterPro" id="IPR010328">
    <property type="entry name" value="DUF928"/>
</dbReference>
<evidence type="ECO:0000313" key="1">
    <source>
        <dbReference type="EMBL" id="ODS24429.1"/>
    </source>
</evidence>
<dbReference type="Proteomes" id="UP000242502">
    <property type="component" value="Unassembled WGS sequence"/>
</dbReference>
<organism evidence="1 2">
    <name type="scientific">Candidatus Endobugula sertula</name>
    <name type="common">Bugula neritina bacterial symbiont</name>
    <dbReference type="NCBI Taxonomy" id="62101"/>
    <lineage>
        <taxon>Bacteria</taxon>
        <taxon>Pseudomonadati</taxon>
        <taxon>Pseudomonadota</taxon>
        <taxon>Gammaproteobacteria</taxon>
        <taxon>Cellvibrionales</taxon>
        <taxon>Cellvibrionaceae</taxon>
        <taxon>Candidatus Endobugula</taxon>
    </lineage>
</organism>
<dbReference type="Pfam" id="PF06051">
    <property type="entry name" value="DUF928"/>
    <property type="match status" value="1"/>
</dbReference>
<dbReference type="EMBL" id="MDLC01000009">
    <property type="protein sequence ID" value="ODS24429.1"/>
    <property type="molecule type" value="Genomic_DNA"/>
</dbReference>
<evidence type="ECO:0000313" key="2">
    <source>
        <dbReference type="Proteomes" id="UP000242502"/>
    </source>
</evidence>
<dbReference type="STRING" id="62101.AB835_03785"/>
<protein>
    <recommendedName>
        <fullName evidence="3">DUF928 domain-containing protein</fullName>
    </recommendedName>
</protein>
<evidence type="ECO:0008006" key="3">
    <source>
        <dbReference type="Google" id="ProtNLM"/>
    </source>
</evidence>
<proteinExistence type="predicted"/>
<accession>A0A1D2QS69</accession>
<reference evidence="1 2" key="1">
    <citation type="journal article" date="2016" name="Appl. Environ. Microbiol.">
        <title>Lack of Overt Genome Reduction in the Bryostatin-Producing Bryozoan Symbiont "Candidatus Endobugula sertula".</title>
        <authorList>
            <person name="Miller I.J."/>
            <person name="Vanee N."/>
            <person name="Fong S.S."/>
            <person name="Lim-Fong G.E."/>
            <person name="Kwan J.C."/>
        </authorList>
    </citation>
    <scope>NUCLEOTIDE SEQUENCE [LARGE SCALE GENOMIC DNA]</scope>
    <source>
        <strain evidence="1">AB1-4</strain>
    </source>
</reference>
<sequence>MLKHAPFLFCCCISAVTAQVESETQQPFAPIKYQPPQSNLPIRRIDAGDAEGTDTTKHRGLFRGWHRGVNRGLNRGLSIETDSGQSSASALLSSRLVTLAPQHTGMTSNRQPRLYWYVSGASSYPIHFNLNQQGLVEPIAQAILPPPEGEGIYTIVLADYGIYLQPDIEYEWFLTMILDEAERSSDFIAGATLQYYQLDDKQLARQTQLPPQQRPYYYAEQGLWYDAFDSLSQLIKQQPQSTALKKLRSDLLKQVGLLRAAGE</sequence>
<name>A0A1D2QS69_9GAMM</name>
<gene>
    <name evidence="1" type="ORF">AB835_03785</name>
</gene>
<comment type="caution">
    <text evidence="1">The sequence shown here is derived from an EMBL/GenBank/DDBJ whole genome shotgun (WGS) entry which is preliminary data.</text>
</comment>
<dbReference type="AlphaFoldDB" id="A0A1D2QS69"/>